<evidence type="ECO:0000313" key="3">
    <source>
        <dbReference type="Proteomes" id="UP001233172"/>
    </source>
</evidence>
<feature type="region of interest" description="Disordered" evidence="1">
    <location>
        <begin position="49"/>
        <end position="74"/>
    </location>
</feature>
<gene>
    <name evidence="2" type="ORF">Bpfe_018674</name>
</gene>
<dbReference type="Proteomes" id="UP001233172">
    <property type="component" value="Unassembled WGS sequence"/>
</dbReference>
<protein>
    <submittedName>
        <fullName evidence="2">SLIT-ROBO Rho GTPase-activating protein 1-like isoform X5</fullName>
    </submittedName>
</protein>
<accession>A0AAD8F6I9</accession>
<proteinExistence type="predicted"/>
<organism evidence="2 3">
    <name type="scientific">Biomphalaria pfeifferi</name>
    <name type="common">Bloodfluke planorb</name>
    <name type="synonym">Freshwater snail</name>
    <dbReference type="NCBI Taxonomy" id="112525"/>
    <lineage>
        <taxon>Eukaryota</taxon>
        <taxon>Metazoa</taxon>
        <taxon>Spiralia</taxon>
        <taxon>Lophotrochozoa</taxon>
        <taxon>Mollusca</taxon>
        <taxon>Gastropoda</taxon>
        <taxon>Heterobranchia</taxon>
        <taxon>Euthyneura</taxon>
        <taxon>Panpulmonata</taxon>
        <taxon>Hygrophila</taxon>
        <taxon>Lymnaeoidea</taxon>
        <taxon>Planorbidae</taxon>
        <taxon>Biomphalaria</taxon>
    </lineage>
</organism>
<evidence type="ECO:0000313" key="2">
    <source>
        <dbReference type="EMBL" id="KAK0051904.1"/>
    </source>
</evidence>
<reference evidence="2" key="2">
    <citation type="submission" date="2023-04" db="EMBL/GenBank/DDBJ databases">
        <authorList>
            <person name="Bu L."/>
            <person name="Lu L."/>
            <person name="Laidemitt M.R."/>
            <person name="Zhang S.M."/>
            <person name="Mutuku M."/>
            <person name="Mkoji G."/>
            <person name="Steinauer M."/>
            <person name="Loker E.S."/>
        </authorList>
    </citation>
    <scope>NUCLEOTIDE SEQUENCE</scope>
    <source>
        <strain evidence="2">KasaAsao</strain>
        <tissue evidence="2">Whole Snail</tissue>
    </source>
</reference>
<reference evidence="2" key="1">
    <citation type="journal article" date="2023" name="PLoS Negl. Trop. Dis.">
        <title>A genome sequence for Biomphalaria pfeifferi, the major vector snail for the human-infecting parasite Schistosoma mansoni.</title>
        <authorList>
            <person name="Bu L."/>
            <person name="Lu L."/>
            <person name="Laidemitt M.R."/>
            <person name="Zhang S.M."/>
            <person name="Mutuku M."/>
            <person name="Mkoji G."/>
            <person name="Steinauer M."/>
            <person name="Loker E.S."/>
        </authorList>
    </citation>
    <scope>NUCLEOTIDE SEQUENCE</scope>
    <source>
        <strain evidence="2">KasaAsao</strain>
    </source>
</reference>
<sequence>MADVVVNGGENGIVGPLQPTPEAPVSDYRGSSVSVLSSSSASKLTKSATMFSSANGRRQSKGYRDGVGTKLSII</sequence>
<dbReference type="AlphaFoldDB" id="A0AAD8F6I9"/>
<comment type="caution">
    <text evidence="2">The sequence shown here is derived from an EMBL/GenBank/DDBJ whole genome shotgun (WGS) entry which is preliminary data.</text>
</comment>
<name>A0AAD8F6I9_BIOPF</name>
<dbReference type="EMBL" id="JASAOG010000099">
    <property type="protein sequence ID" value="KAK0051904.1"/>
    <property type="molecule type" value="Genomic_DNA"/>
</dbReference>
<keyword evidence="3" id="KW-1185">Reference proteome</keyword>
<feature type="region of interest" description="Disordered" evidence="1">
    <location>
        <begin position="1"/>
        <end position="30"/>
    </location>
</feature>
<feature type="non-terminal residue" evidence="2">
    <location>
        <position position="74"/>
    </location>
</feature>
<evidence type="ECO:0000256" key="1">
    <source>
        <dbReference type="SAM" id="MobiDB-lite"/>
    </source>
</evidence>